<dbReference type="GO" id="GO:0010333">
    <property type="term" value="F:terpene synthase activity"/>
    <property type="evidence" value="ECO:0007669"/>
    <property type="project" value="InterPro"/>
</dbReference>
<dbReference type="AlphaFoldDB" id="A0A2G2YU39"/>
<dbReference type="EMBL" id="AYRZ02000009">
    <property type="protein sequence ID" value="PHT73297.1"/>
    <property type="molecule type" value="Genomic_DNA"/>
</dbReference>
<dbReference type="SUPFAM" id="SSF48576">
    <property type="entry name" value="Terpenoid synthases"/>
    <property type="match status" value="1"/>
</dbReference>
<dbReference type="Pfam" id="PF03936">
    <property type="entry name" value="Terpene_synth_C"/>
    <property type="match status" value="1"/>
</dbReference>
<dbReference type="Proteomes" id="UP000222542">
    <property type="component" value="Unassembled WGS sequence"/>
</dbReference>
<dbReference type="Gene3D" id="1.10.600.10">
    <property type="entry name" value="Farnesyl Diphosphate Synthase"/>
    <property type="match status" value="1"/>
</dbReference>
<accession>A0A2G2YU39</accession>
<comment type="caution">
    <text evidence="2">The sequence shown here is derived from an EMBL/GenBank/DDBJ whole genome shotgun (WGS) entry which is preliminary data.</text>
</comment>
<reference evidence="2 3" key="2">
    <citation type="journal article" date="2017" name="Genome Biol.">
        <title>New reference genome sequences of hot pepper reveal the massive evolution of plant disease-resistance genes by retroduplication.</title>
        <authorList>
            <person name="Kim S."/>
            <person name="Park J."/>
            <person name="Yeom S.I."/>
            <person name="Kim Y.M."/>
            <person name="Seo E."/>
            <person name="Kim K.T."/>
            <person name="Kim M.S."/>
            <person name="Lee J.M."/>
            <person name="Cheong K."/>
            <person name="Shin H.S."/>
            <person name="Kim S.B."/>
            <person name="Han K."/>
            <person name="Lee J."/>
            <person name="Park M."/>
            <person name="Lee H.A."/>
            <person name="Lee H.Y."/>
            <person name="Lee Y."/>
            <person name="Oh S."/>
            <person name="Lee J.H."/>
            <person name="Choi E."/>
            <person name="Choi E."/>
            <person name="Lee S.E."/>
            <person name="Jeon J."/>
            <person name="Kim H."/>
            <person name="Choi G."/>
            <person name="Song H."/>
            <person name="Lee J."/>
            <person name="Lee S.C."/>
            <person name="Kwon J.K."/>
            <person name="Lee H.Y."/>
            <person name="Koo N."/>
            <person name="Hong Y."/>
            <person name="Kim R.W."/>
            <person name="Kang W.H."/>
            <person name="Huh J.H."/>
            <person name="Kang B.C."/>
            <person name="Yang T.J."/>
            <person name="Lee Y.H."/>
            <person name="Bennetzen J.L."/>
            <person name="Choi D."/>
        </authorList>
    </citation>
    <scope>NUCLEOTIDE SEQUENCE [LARGE SCALE GENOMIC DNA]</scope>
    <source>
        <strain evidence="3">cv. CM334</strain>
    </source>
</reference>
<gene>
    <name evidence="2" type="ORF">T459_24082</name>
</gene>
<sequence length="94" mass="11206">MIFLSHEDEQQRGDAPFSIECCMNEYDITKEEAQIKIRNIIVNYWKDLNQEYVKLIGTIPKVLFMSMINLVRAKEFMYKDEDAYIFSKNNLNTN</sequence>
<name>A0A2G2YU39_CAPAN</name>
<keyword evidence="3" id="KW-1185">Reference proteome</keyword>
<protein>
    <recommendedName>
        <fullName evidence="1">Terpene synthase metal-binding domain-containing protein</fullName>
    </recommendedName>
</protein>
<proteinExistence type="predicted"/>
<evidence type="ECO:0000313" key="3">
    <source>
        <dbReference type="Proteomes" id="UP000222542"/>
    </source>
</evidence>
<evidence type="ECO:0000259" key="1">
    <source>
        <dbReference type="Pfam" id="PF03936"/>
    </source>
</evidence>
<dbReference type="GO" id="GO:0000287">
    <property type="term" value="F:magnesium ion binding"/>
    <property type="evidence" value="ECO:0007669"/>
    <property type="project" value="InterPro"/>
</dbReference>
<reference evidence="2 3" key="1">
    <citation type="journal article" date="2014" name="Nat. Genet.">
        <title>Genome sequence of the hot pepper provides insights into the evolution of pungency in Capsicum species.</title>
        <authorList>
            <person name="Kim S."/>
            <person name="Park M."/>
            <person name="Yeom S.I."/>
            <person name="Kim Y.M."/>
            <person name="Lee J.M."/>
            <person name="Lee H.A."/>
            <person name="Seo E."/>
            <person name="Choi J."/>
            <person name="Cheong K."/>
            <person name="Kim K.T."/>
            <person name="Jung K."/>
            <person name="Lee G.W."/>
            <person name="Oh S.K."/>
            <person name="Bae C."/>
            <person name="Kim S.B."/>
            <person name="Lee H.Y."/>
            <person name="Kim S.Y."/>
            <person name="Kim M.S."/>
            <person name="Kang B.C."/>
            <person name="Jo Y.D."/>
            <person name="Yang H.B."/>
            <person name="Jeong H.J."/>
            <person name="Kang W.H."/>
            <person name="Kwon J.K."/>
            <person name="Shin C."/>
            <person name="Lim J.Y."/>
            <person name="Park J.H."/>
            <person name="Huh J.H."/>
            <person name="Kim J.S."/>
            <person name="Kim B.D."/>
            <person name="Cohen O."/>
            <person name="Paran I."/>
            <person name="Suh M.C."/>
            <person name="Lee S.B."/>
            <person name="Kim Y.K."/>
            <person name="Shin Y."/>
            <person name="Noh S.J."/>
            <person name="Park J."/>
            <person name="Seo Y.S."/>
            <person name="Kwon S.Y."/>
            <person name="Kim H.A."/>
            <person name="Park J.M."/>
            <person name="Kim H.J."/>
            <person name="Choi S.B."/>
            <person name="Bosland P.W."/>
            <person name="Reeves G."/>
            <person name="Jo S.H."/>
            <person name="Lee B.W."/>
            <person name="Cho H.T."/>
            <person name="Choi H.S."/>
            <person name="Lee M.S."/>
            <person name="Yu Y."/>
            <person name="Do Choi Y."/>
            <person name="Park B.S."/>
            <person name="van Deynze A."/>
            <person name="Ashrafi H."/>
            <person name="Hill T."/>
            <person name="Kim W.T."/>
            <person name="Pai H.S."/>
            <person name="Ahn H.K."/>
            <person name="Yeam I."/>
            <person name="Giovannoni J.J."/>
            <person name="Rose J.K."/>
            <person name="Sorensen I."/>
            <person name="Lee S.J."/>
            <person name="Kim R.W."/>
            <person name="Choi I.Y."/>
            <person name="Choi B.S."/>
            <person name="Lim J.S."/>
            <person name="Lee Y.H."/>
            <person name="Choi D."/>
        </authorList>
    </citation>
    <scope>NUCLEOTIDE SEQUENCE [LARGE SCALE GENOMIC DNA]</scope>
    <source>
        <strain evidence="3">cv. CM334</strain>
    </source>
</reference>
<dbReference type="InterPro" id="IPR005630">
    <property type="entry name" value="Terpene_synthase_metal-bd"/>
</dbReference>
<organism evidence="2 3">
    <name type="scientific">Capsicum annuum</name>
    <name type="common">Capsicum pepper</name>
    <dbReference type="NCBI Taxonomy" id="4072"/>
    <lineage>
        <taxon>Eukaryota</taxon>
        <taxon>Viridiplantae</taxon>
        <taxon>Streptophyta</taxon>
        <taxon>Embryophyta</taxon>
        <taxon>Tracheophyta</taxon>
        <taxon>Spermatophyta</taxon>
        <taxon>Magnoliopsida</taxon>
        <taxon>eudicotyledons</taxon>
        <taxon>Gunneridae</taxon>
        <taxon>Pentapetalae</taxon>
        <taxon>asterids</taxon>
        <taxon>lamiids</taxon>
        <taxon>Solanales</taxon>
        <taxon>Solanaceae</taxon>
        <taxon>Solanoideae</taxon>
        <taxon>Capsiceae</taxon>
        <taxon>Capsicum</taxon>
    </lineage>
</organism>
<evidence type="ECO:0000313" key="2">
    <source>
        <dbReference type="EMBL" id="PHT73297.1"/>
    </source>
</evidence>
<feature type="domain" description="Terpene synthase metal-binding" evidence="1">
    <location>
        <begin position="5"/>
        <end position="47"/>
    </location>
</feature>
<dbReference type="Gramene" id="PHT73297">
    <property type="protein sequence ID" value="PHT73297"/>
    <property type="gene ID" value="T459_24082"/>
</dbReference>
<dbReference type="InterPro" id="IPR008949">
    <property type="entry name" value="Isoprenoid_synthase_dom_sf"/>
</dbReference>
<dbReference type="STRING" id="4072.A0A2G2YU39"/>